<reference evidence="2" key="1">
    <citation type="submission" date="2022-09" db="EMBL/GenBank/DDBJ databases">
        <title>Genomic of Burkholderia gladioli.</title>
        <authorList>
            <person name="Wu H."/>
        </authorList>
    </citation>
    <scope>NUCLEOTIDE SEQUENCE</scope>
    <source>
        <strain evidence="2">ZN-S4</strain>
    </source>
</reference>
<name>A0AB38U4R0_BURGA</name>
<feature type="signal peptide" evidence="1">
    <location>
        <begin position="1"/>
        <end position="17"/>
    </location>
</feature>
<dbReference type="RefSeq" id="WP_105849314.1">
    <property type="nucleotide sequence ID" value="NZ_CADEPT010000009.1"/>
</dbReference>
<dbReference type="AlphaFoldDB" id="A0AB38U4R0"/>
<keyword evidence="1" id="KW-0732">Signal</keyword>
<evidence type="ECO:0008006" key="4">
    <source>
        <dbReference type="Google" id="ProtNLM"/>
    </source>
</evidence>
<evidence type="ECO:0000313" key="3">
    <source>
        <dbReference type="Proteomes" id="UP001059745"/>
    </source>
</evidence>
<evidence type="ECO:0000256" key="1">
    <source>
        <dbReference type="SAM" id="SignalP"/>
    </source>
</evidence>
<organism evidence="2 3">
    <name type="scientific">Burkholderia gladioli</name>
    <name type="common">Pseudomonas marginata</name>
    <name type="synonym">Phytomonas marginata</name>
    <dbReference type="NCBI Taxonomy" id="28095"/>
    <lineage>
        <taxon>Bacteria</taxon>
        <taxon>Pseudomonadati</taxon>
        <taxon>Pseudomonadota</taxon>
        <taxon>Betaproteobacteria</taxon>
        <taxon>Burkholderiales</taxon>
        <taxon>Burkholderiaceae</taxon>
        <taxon>Burkholderia</taxon>
    </lineage>
</organism>
<feature type="chain" id="PRO_5044345009" description="DUF4156 domain-containing protein" evidence="1">
    <location>
        <begin position="18"/>
        <end position="111"/>
    </location>
</feature>
<dbReference type="EMBL" id="CP104215">
    <property type="protein sequence ID" value="UWX74994.1"/>
    <property type="molecule type" value="Genomic_DNA"/>
</dbReference>
<accession>A0AB38U4R0</accession>
<dbReference type="Proteomes" id="UP001059745">
    <property type="component" value="Chromosome 2"/>
</dbReference>
<proteinExistence type="predicted"/>
<dbReference type="GeneID" id="66462081"/>
<protein>
    <recommendedName>
        <fullName evidence="4">DUF4156 domain-containing protein</fullName>
    </recommendedName>
</protein>
<evidence type="ECO:0000313" key="2">
    <source>
        <dbReference type="EMBL" id="UWX74994.1"/>
    </source>
</evidence>
<gene>
    <name evidence="2" type="ORF">NYZ96_26165</name>
</gene>
<sequence>MKTLLLIAAWIPAVALAAPPRCESWPINMGLVHLKNAGMTDPTKLDESKTKAKLIASEKVGKDLYRQIYDITYRERTGNTIEIITSSEASSEECSMSGVDVYVVSRKIIGQ</sequence>